<dbReference type="InterPro" id="IPR013517">
    <property type="entry name" value="FG-GAP"/>
</dbReference>
<name>A0ABV2SVY0_9FLAO</name>
<reference evidence="3 4" key="1">
    <citation type="submission" date="2024-07" db="EMBL/GenBank/DDBJ databases">
        <title>The genome sequence of type strain Sediminicola arcticus GDMCC 1.2805.</title>
        <authorList>
            <person name="Liu Y."/>
        </authorList>
    </citation>
    <scope>NUCLEOTIDE SEQUENCE [LARGE SCALE GENOMIC DNA]</scope>
    <source>
        <strain evidence="3 4">GDMCC 1.2805</strain>
    </source>
</reference>
<dbReference type="Pfam" id="PF13517">
    <property type="entry name" value="FG-GAP_3"/>
    <property type="match status" value="4"/>
</dbReference>
<evidence type="ECO:0000313" key="4">
    <source>
        <dbReference type="Proteomes" id="UP001549799"/>
    </source>
</evidence>
<dbReference type="EMBL" id="JBEXAE010000005">
    <property type="protein sequence ID" value="MET6991311.1"/>
    <property type="molecule type" value="Genomic_DNA"/>
</dbReference>
<sequence length="1102" mass="123707">MNKIFGHLILLTILFSGCQKKEPKSFIKLEASNTGINFTNKLTETPELNILTYLYFYNGAGIAAADFNNDGLVDLYFAANQGEDQIYINLGEMKFKNTTATSQIKNQGNWTTGVTHVDINNDGLLDIYVCKVGDYKNIKGKNLLFVNQGVNSEGIPIFKEDAAAYGLDFIGFSTQAAFLDYDLDGDLDMFLMNHSVHPNSTYGKGSQRELPDPRSGDKFFKNDNGHFIDISDEVGIFQGKIGYGLGLGVSDLNNDGFPDIYVGNDFFENDYVYINQTDGTFKELITKNDLSLGHTTHYSMGNDIADVNNDGLADILSLDMLPENLETYKTSGLEYSYPTYQSYLKNGYSPQFMQNTLHINLGNTTFSEIGHLTGISATEWSWGVLLADFDNDSFKDAYISNGIKRATNDMDFISFIANESIQLRLDKGMSASDMEFIKDIPQKKVSNYFLKNKGDLSFLDVTSDWYKKDPSFSNGCVYADLDNDGDLDIIVNNIDEEASILENQSRSKDLSNYLEVVLEGQPKNKFGIGTKLLAYSSNGIIFQENFVTRGYLSAVPNSQHMGLGNIQSIDSLRVIWPQGKTQLLYNVPVNKKITVKESEASHTYTYSSFKRDNSYLSNSENIIPFIHKDPFTLEFNRDPLIPYANTNEGPAISIGDINKDHLEDIFIGGAKAQSSQLFIQDKQGGFSSVQDDLFLEDALSEDTSHIFFDANGDTWKDLLVVSGGNEFVNGPRLRPRLYLNQMGTFVKDSIQFQNVEVNASKVEVKDLDNDGDLDVLISSDQIPLKFGESAHQFIFLNDGKGSFYHPKSDVFKSFTDLSNVKDFIWADVDNDGREELISVGYWEPITILKNVNGKFALLNSSGLEKTHGWWNVVVAEDFDKDGDIDLVAGNWGLNSRLKATEEKPLTLYRSDFDENGSIEPLVTYFEGNTETPFASKDELVKQLPFLNKEYLSYKKFAKASITDLFTKQKLLNAQKKQIFELKSMYLENDGSGHFTKKELPLITQASTTHDILIEDLNMDGYKDMVLVGNTFEISTQLGRLDASHGLVLINDKKGSFYWARNQYFDISGPARTIQKIIINNREHYIVGMNNASPVFLIKNKKN</sequence>
<protein>
    <submittedName>
        <fullName evidence="3">VCBS repeat-containing protein</fullName>
    </submittedName>
</protein>
<dbReference type="PANTHER" id="PTHR16026:SF0">
    <property type="entry name" value="CARTILAGE ACIDIC PROTEIN 1"/>
    <property type="match status" value="1"/>
</dbReference>
<dbReference type="Gene3D" id="2.130.10.130">
    <property type="entry name" value="Integrin alpha, N-terminal"/>
    <property type="match status" value="3"/>
</dbReference>
<accession>A0ABV2SVY0</accession>
<organism evidence="3 4">
    <name type="scientific">Sediminicola arcticus</name>
    <dbReference type="NCBI Taxonomy" id="1574308"/>
    <lineage>
        <taxon>Bacteria</taxon>
        <taxon>Pseudomonadati</taxon>
        <taxon>Bacteroidota</taxon>
        <taxon>Flavobacteriia</taxon>
        <taxon>Flavobacteriales</taxon>
        <taxon>Flavobacteriaceae</taxon>
        <taxon>Sediminicola</taxon>
    </lineage>
</organism>
<dbReference type="RefSeq" id="WP_354615845.1">
    <property type="nucleotide sequence ID" value="NZ_JBEXAE010000005.1"/>
</dbReference>
<keyword evidence="1" id="KW-0732">Signal</keyword>
<proteinExistence type="predicted"/>
<dbReference type="Proteomes" id="UP001549799">
    <property type="component" value="Unassembled WGS sequence"/>
</dbReference>
<dbReference type="InterPro" id="IPR027039">
    <property type="entry name" value="Crtac1"/>
</dbReference>
<evidence type="ECO:0000259" key="2">
    <source>
        <dbReference type="Pfam" id="PF07593"/>
    </source>
</evidence>
<dbReference type="SUPFAM" id="SSF69318">
    <property type="entry name" value="Integrin alpha N-terminal domain"/>
    <property type="match status" value="3"/>
</dbReference>
<dbReference type="InterPro" id="IPR028994">
    <property type="entry name" value="Integrin_alpha_N"/>
</dbReference>
<comment type="caution">
    <text evidence="3">The sequence shown here is derived from an EMBL/GenBank/DDBJ whole genome shotgun (WGS) entry which is preliminary data.</text>
</comment>
<feature type="domain" description="ASPIC/UnbV" evidence="2">
    <location>
        <begin position="527"/>
        <end position="593"/>
    </location>
</feature>
<dbReference type="PANTHER" id="PTHR16026">
    <property type="entry name" value="CARTILAGE ACIDIC PROTEIN 1"/>
    <property type="match status" value="1"/>
</dbReference>
<evidence type="ECO:0000313" key="3">
    <source>
        <dbReference type="EMBL" id="MET6991311.1"/>
    </source>
</evidence>
<dbReference type="InterPro" id="IPR011519">
    <property type="entry name" value="UnbV_ASPIC"/>
</dbReference>
<dbReference type="PROSITE" id="PS51257">
    <property type="entry name" value="PROKAR_LIPOPROTEIN"/>
    <property type="match status" value="1"/>
</dbReference>
<gene>
    <name evidence="3" type="ORF">ABXZ36_11705</name>
</gene>
<keyword evidence="4" id="KW-1185">Reference proteome</keyword>
<evidence type="ECO:0000256" key="1">
    <source>
        <dbReference type="ARBA" id="ARBA00022729"/>
    </source>
</evidence>
<dbReference type="Pfam" id="PF07593">
    <property type="entry name" value="UnbV_ASPIC"/>
    <property type="match status" value="1"/>
</dbReference>